<evidence type="ECO:0000313" key="4">
    <source>
        <dbReference type="Proteomes" id="UP001430377"/>
    </source>
</evidence>
<dbReference type="EMBL" id="RKLR01000004">
    <property type="protein sequence ID" value="MBX0323793.1"/>
    <property type="molecule type" value="Genomic_DNA"/>
</dbReference>
<dbReference type="SUPFAM" id="SSF49299">
    <property type="entry name" value="PKD domain"/>
    <property type="match status" value="1"/>
</dbReference>
<reference evidence="3 4" key="1">
    <citation type="submission" date="2021-06" db="EMBL/GenBank/DDBJ databases">
        <title>Halomicroarcula sp. a new haloarchaeum isolated from saline soil.</title>
        <authorList>
            <person name="Duran-Viseras A."/>
            <person name="Sanchez-Porro C."/>
            <person name="Ventosa A."/>
        </authorList>
    </citation>
    <scope>NUCLEOTIDE SEQUENCE [LARGE SCALE GENOMIC DNA]</scope>
    <source>
        <strain evidence="3 4">F13</strain>
    </source>
</reference>
<organism evidence="3 4">
    <name type="scientific">Haloarcula rubra</name>
    <dbReference type="NCBI Taxonomy" id="2487747"/>
    <lineage>
        <taxon>Archaea</taxon>
        <taxon>Methanobacteriati</taxon>
        <taxon>Methanobacteriota</taxon>
        <taxon>Stenosarchaea group</taxon>
        <taxon>Halobacteria</taxon>
        <taxon>Halobacteriales</taxon>
        <taxon>Haloarculaceae</taxon>
        <taxon>Haloarcula</taxon>
    </lineage>
</organism>
<dbReference type="InterPro" id="IPR018391">
    <property type="entry name" value="PQQ_b-propeller_rpt"/>
</dbReference>
<dbReference type="SMART" id="SM00564">
    <property type="entry name" value="PQQ"/>
    <property type="match status" value="6"/>
</dbReference>
<dbReference type="AlphaFoldDB" id="A0AAW4PS26"/>
<evidence type="ECO:0000313" key="3">
    <source>
        <dbReference type="EMBL" id="MBX0323793.1"/>
    </source>
</evidence>
<dbReference type="SUPFAM" id="SSF50998">
    <property type="entry name" value="Quinoprotein alcohol dehydrogenase-like"/>
    <property type="match status" value="2"/>
</dbReference>
<dbReference type="Gene3D" id="2.60.40.10">
    <property type="entry name" value="Immunoglobulins"/>
    <property type="match status" value="1"/>
</dbReference>
<sequence length="553" mass="57614">MRHRTALLAVVTVLLTTSLLPVAVAGPTLSTADSADDWPAPRGDSARTGANGADAPEGPNATVAREFPAGDDGPGEPTAPAVVDGTAFVGYDHTGSSLSYVSRGRVVAYDTSTGAVRWNQSNLPKIRQTPTVEDGRVYVSGRGPYDGGLGTPGTEPTARGGVFALDATTGEVLWARNDSEFDEVKTHVVGDGRVYVQREGTLVALNATTGETLWSRSAVSVEAVAASEDTLVTVWVNDTGTTVTGRNVTTGRVEWQSPVANTEAYVDPGGVAVEDGTVYVSDGRNVVSAIDADDGTVDWNVELASVAEGVPADSASAPAVENGTVYVGTIDAAVGTVHALDAATGTTEWRFERGDARMYAPTVADGTVYVPAEQWTASSTPSRQEGVYALDAVTGEQEWQFAQHAAQFGGLDSVETVPADGTLYLAVGEAERYSDDGGLYALRSTEEAVPPWNQFAADRTVSYPPEFTLSTDPPNAEEQDLAGGTTVRLTANATDPDGNVSAIEWDVGGDGEYERSGESITLSLDFCGTLLVEVKVTDDSGEIATKAIDLSTA</sequence>
<dbReference type="InterPro" id="IPR002372">
    <property type="entry name" value="PQQ_rpt_dom"/>
</dbReference>
<proteinExistence type="predicted"/>
<dbReference type="Gene3D" id="2.40.128.630">
    <property type="match status" value="1"/>
</dbReference>
<dbReference type="PANTHER" id="PTHR34512">
    <property type="entry name" value="CELL SURFACE PROTEIN"/>
    <property type="match status" value="1"/>
</dbReference>
<dbReference type="InterPro" id="IPR015943">
    <property type="entry name" value="WD40/YVTN_repeat-like_dom_sf"/>
</dbReference>
<gene>
    <name evidence="3" type="ORF">EGH21_12210</name>
</gene>
<feature type="region of interest" description="Disordered" evidence="1">
    <location>
        <begin position="30"/>
        <end position="81"/>
    </location>
</feature>
<name>A0AAW4PS26_9EURY</name>
<dbReference type="InterPro" id="IPR035986">
    <property type="entry name" value="PKD_dom_sf"/>
</dbReference>
<protein>
    <submittedName>
        <fullName evidence="3">PQQ-binding-like beta-propeller repeat protein</fullName>
    </submittedName>
</protein>
<feature type="domain" description="Pyrrolo-quinoline quinone repeat" evidence="2">
    <location>
        <begin position="157"/>
        <end position="262"/>
    </location>
</feature>
<dbReference type="PANTHER" id="PTHR34512:SF30">
    <property type="entry name" value="OUTER MEMBRANE PROTEIN ASSEMBLY FACTOR BAMB"/>
    <property type="match status" value="1"/>
</dbReference>
<keyword evidence="4" id="KW-1185">Reference proteome</keyword>
<evidence type="ECO:0000256" key="1">
    <source>
        <dbReference type="SAM" id="MobiDB-lite"/>
    </source>
</evidence>
<dbReference type="Pfam" id="PF13360">
    <property type="entry name" value="PQQ_2"/>
    <property type="match status" value="2"/>
</dbReference>
<dbReference type="RefSeq" id="WP_220618759.1">
    <property type="nucleotide sequence ID" value="NZ_RKLR01000004.1"/>
</dbReference>
<dbReference type="Gene3D" id="2.130.10.10">
    <property type="entry name" value="YVTN repeat-like/Quinoprotein amine dehydrogenase"/>
    <property type="match status" value="1"/>
</dbReference>
<evidence type="ECO:0000259" key="2">
    <source>
        <dbReference type="Pfam" id="PF13360"/>
    </source>
</evidence>
<dbReference type="Proteomes" id="UP001430377">
    <property type="component" value="Unassembled WGS sequence"/>
</dbReference>
<feature type="domain" description="Pyrrolo-quinoline quinone repeat" evidence="2">
    <location>
        <begin position="269"/>
        <end position="353"/>
    </location>
</feature>
<dbReference type="InterPro" id="IPR013783">
    <property type="entry name" value="Ig-like_fold"/>
</dbReference>
<dbReference type="InterPro" id="IPR011047">
    <property type="entry name" value="Quinoprotein_ADH-like_sf"/>
</dbReference>
<comment type="caution">
    <text evidence="3">The sequence shown here is derived from an EMBL/GenBank/DDBJ whole genome shotgun (WGS) entry which is preliminary data.</text>
</comment>
<accession>A0AAW4PS26</accession>